<proteinExistence type="predicted"/>
<feature type="transmembrane region" description="Helical" evidence="1">
    <location>
        <begin position="258"/>
        <end position="279"/>
    </location>
</feature>
<feature type="transmembrane region" description="Helical" evidence="1">
    <location>
        <begin position="54"/>
        <end position="74"/>
    </location>
</feature>
<feature type="transmembrane region" description="Helical" evidence="1">
    <location>
        <begin position="131"/>
        <end position="149"/>
    </location>
</feature>
<gene>
    <name evidence="2" type="ORF">ACFPRA_02885</name>
</gene>
<dbReference type="Pfam" id="PF03594">
    <property type="entry name" value="BenE"/>
    <property type="match status" value="1"/>
</dbReference>
<organism evidence="2 3">
    <name type="scientific">Sporosarcina soli</name>
    <dbReference type="NCBI Taxonomy" id="334736"/>
    <lineage>
        <taxon>Bacteria</taxon>
        <taxon>Bacillati</taxon>
        <taxon>Bacillota</taxon>
        <taxon>Bacilli</taxon>
        <taxon>Bacillales</taxon>
        <taxon>Caryophanaceae</taxon>
        <taxon>Sporosarcina</taxon>
    </lineage>
</organism>
<dbReference type="EMBL" id="JBHSNO010000001">
    <property type="protein sequence ID" value="MFC5587851.1"/>
    <property type="molecule type" value="Genomic_DNA"/>
</dbReference>
<keyword evidence="3" id="KW-1185">Reference proteome</keyword>
<dbReference type="PANTHER" id="PTHR30199">
    <property type="entry name" value="MFS FAMILY TRANSPORTER, PREDICTED SUBSTRATE BENZOATE"/>
    <property type="match status" value="1"/>
</dbReference>
<evidence type="ECO:0000313" key="3">
    <source>
        <dbReference type="Proteomes" id="UP001596109"/>
    </source>
</evidence>
<dbReference type="Proteomes" id="UP001596109">
    <property type="component" value="Unassembled WGS sequence"/>
</dbReference>
<feature type="transmembrane region" description="Helical" evidence="1">
    <location>
        <begin position="81"/>
        <end position="99"/>
    </location>
</feature>
<feature type="transmembrane region" description="Helical" evidence="1">
    <location>
        <begin position="329"/>
        <end position="348"/>
    </location>
</feature>
<dbReference type="PANTHER" id="PTHR30199:SF0">
    <property type="entry name" value="INNER MEMBRANE PROTEIN YDCO"/>
    <property type="match status" value="1"/>
</dbReference>
<accession>A0ABW0TEN7</accession>
<dbReference type="RefSeq" id="WP_381430438.1">
    <property type="nucleotide sequence ID" value="NZ_JBHSNO010000001.1"/>
</dbReference>
<sequence length="415" mass="43806">MKENTRLTGVKALRQHLDIHTVSAGLVAAIFGCTGPALIIIGGATSGGLTYVETISWIFAVYFFSGLLGLFLSVKYRQPIAGAHSIAGAVLVAGALTHFSLQEAIGAYLVAHLLVILLGASGLIDKVMQWIPVPIVMGMIVGVMIRFSTEMITSITISPVLAGSAILAFLFSTRFLKKVPPVLSALLIAVLLAILMNEFQIQDTQHAWILPQLIVPTFSFDAIVSIGIPLALLIICTENAQASGVLMAQGYKPPNNAMAMYGSIVGLIASFFGAHAINIAGPMTAICSAEEVGKKESRYAAAVVSGGLFSSFGLLAAIVVPLVIAMPGVIVSVIAGLAMLGVLINSLKTAFSDNQFQMGAFFALIIGMSGVTFFNINAPLWAIVGSLFVSFVVEKEHFVRRAKVENPKIIEATEK</sequence>
<feature type="transmembrane region" description="Helical" evidence="1">
    <location>
        <begin position="21"/>
        <end position="42"/>
    </location>
</feature>
<name>A0ABW0TEN7_9BACL</name>
<feature type="transmembrane region" description="Helical" evidence="1">
    <location>
        <begin position="155"/>
        <end position="176"/>
    </location>
</feature>
<reference evidence="3" key="1">
    <citation type="journal article" date="2019" name="Int. J. Syst. Evol. Microbiol.">
        <title>The Global Catalogue of Microorganisms (GCM) 10K type strain sequencing project: providing services to taxonomists for standard genome sequencing and annotation.</title>
        <authorList>
            <consortium name="The Broad Institute Genomics Platform"/>
            <consortium name="The Broad Institute Genome Sequencing Center for Infectious Disease"/>
            <person name="Wu L."/>
            <person name="Ma J."/>
        </authorList>
    </citation>
    <scope>NUCLEOTIDE SEQUENCE [LARGE SCALE GENOMIC DNA]</scope>
    <source>
        <strain evidence="3">CGMCC 4.1434</strain>
    </source>
</reference>
<evidence type="ECO:0000256" key="1">
    <source>
        <dbReference type="SAM" id="Phobius"/>
    </source>
</evidence>
<dbReference type="InterPro" id="IPR004711">
    <property type="entry name" value="Benzoate_Transporter"/>
</dbReference>
<feature type="transmembrane region" description="Helical" evidence="1">
    <location>
        <begin position="213"/>
        <end position="237"/>
    </location>
</feature>
<feature type="transmembrane region" description="Helical" evidence="1">
    <location>
        <begin position="183"/>
        <end position="201"/>
    </location>
</feature>
<dbReference type="PROSITE" id="PS51257">
    <property type="entry name" value="PROKAR_LIPOPROTEIN"/>
    <property type="match status" value="1"/>
</dbReference>
<feature type="transmembrane region" description="Helical" evidence="1">
    <location>
        <begin position="299"/>
        <end position="322"/>
    </location>
</feature>
<evidence type="ECO:0000313" key="2">
    <source>
        <dbReference type="EMBL" id="MFC5587851.1"/>
    </source>
</evidence>
<feature type="transmembrane region" description="Helical" evidence="1">
    <location>
        <begin position="105"/>
        <end position="124"/>
    </location>
</feature>
<keyword evidence="1" id="KW-0812">Transmembrane</keyword>
<keyword evidence="1" id="KW-1133">Transmembrane helix</keyword>
<protein>
    <submittedName>
        <fullName evidence="2">Benzoate/H(+) symporter BenE family transporter</fullName>
    </submittedName>
</protein>
<feature type="transmembrane region" description="Helical" evidence="1">
    <location>
        <begin position="360"/>
        <end position="393"/>
    </location>
</feature>
<comment type="caution">
    <text evidence="2">The sequence shown here is derived from an EMBL/GenBank/DDBJ whole genome shotgun (WGS) entry which is preliminary data.</text>
</comment>
<keyword evidence="1" id="KW-0472">Membrane</keyword>